<keyword evidence="22" id="KW-1185">Reference proteome</keyword>
<comment type="similarity">
    <text evidence="4 19">Belongs to the glycosyl hydrolase 17 family.</text>
</comment>
<evidence type="ECO:0000256" key="10">
    <source>
        <dbReference type="ARBA" id="ARBA00022801"/>
    </source>
</evidence>
<proteinExistence type="inferred from homology"/>
<evidence type="ECO:0000256" key="17">
    <source>
        <dbReference type="ARBA" id="ARBA00042373"/>
    </source>
</evidence>
<evidence type="ECO:0000256" key="6">
    <source>
        <dbReference type="ARBA" id="ARBA00022475"/>
    </source>
</evidence>
<evidence type="ECO:0000256" key="2">
    <source>
        <dbReference type="ARBA" id="ARBA00004191"/>
    </source>
</evidence>
<keyword evidence="8" id="KW-0964">Secreted</keyword>
<organism evidence="21 22">
    <name type="scientific">Orchesella dallaii</name>
    <dbReference type="NCBI Taxonomy" id="48710"/>
    <lineage>
        <taxon>Eukaryota</taxon>
        <taxon>Metazoa</taxon>
        <taxon>Ecdysozoa</taxon>
        <taxon>Arthropoda</taxon>
        <taxon>Hexapoda</taxon>
        <taxon>Collembola</taxon>
        <taxon>Entomobryomorpha</taxon>
        <taxon>Entomobryoidea</taxon>
        <taxon>Orchesellidae</taxon>
        <taxon>Orchesellinae</taxon>
        <taxon>Orchesella</taxon>
    </lineage>
</organism>
<name>A0ABP1QNV7_9HEXA</name>
<dbReference type="InterPro" id="IPR000490">
    <property type="entry name" value="Glyco_hydro_17"/>
</dbReference>
<dbReference type="PANTHER" id="PTHR16631">
    <property type="entry name" value="GLUCAN 1,3-BETA-GLUCOSIDASE"/>
    <property type="match status" value="1"/>
</dbReference>
<evidence type="ECO:0000256" key="14">
    <source>
        <dbReference type="ARBA" id="ARBA00023316"/>
    </source>
</evidence>
<comment type="function">
    <text evidence="16">Glucanases play a role in cell expansion during growth, in cell-cell fusion during mating, and in spore release during sporulation. This enzyme may be involved in beta-glucan degradation. Active on laminarin and lichenan.</text>
</comment>
<evidence type="ECO:0000313" key="21">
    <source>
        <dbReference type="EMBL" id="CAL8109497.1"/>
    </source>
</evidence>
<evidence type="ECO:0000256" key="1">
    <source>
        <dbReference type="ARBA" id="ARBA00000382"/>
    </source>
</evidence>
<reference evidence="21 22" key="1">
    <citation type="submission" date="2024-08" db="EMBL/GenBank/DDBJ databases">
        <authorList>
            <person name="Cucini C."/>
            <person name="Frati F."/>
        </authorList>
    </citation>
    <scope>NUCLEOTIDE SEQUENCE [LARGE SCALE GENOMIC DNA]</scope>
</reference>
<evidence type="ECO:0000256" key="20">
    <source>
        <dbReference type="SAM" id="SignalP"/>
    </source>
</evidence>
<evidence type="ECO:0000256" key="19">
    <source>
        <dbReference type="RuleBase" id="RU004335"/>
    </source>
</evidence>
<evidence type="ECO:0000256" key="5">
    <source>
        <dbReference type="ARBA" id="ARBA00012780"/>
    </source>
</evidence>
<evidence type="ECO:0000256" key="4">
    <source>
        <dbReference type="ARBA" id="ARBA00008773"/>
    </source>
</evidence>
<keyword evidence="15" id="KW-0624">Polysaccharide degradation</keyword>
<evidence type="ECO:0000256" key="8">
    <source>
        <dbReference type="ARBA" id="ARBA00022525"/>
    </source>
</evidence>
<dbReference type="InterPro" id="IPR050732">
    <property type="entry name" value="Beta-glucan_modifiers"/>
</dbReference>
<evidence type="ECO:0000256" key="16">
    <source>
        <dbReference type="ARBA" id="ARBA00037649"/>
    </source>
</evidence>
<dbReference type="InterPro" id="IPR017853">
    <property type="entry name" value="GH"/>
</dbReference>
<gene>
    <name evidence="21" type="ORF">ODALV1_LOCUS13422</name>
</gene>
<evidence type="ECO:0000256" key="9">
    <source>
        <dbReference type="ARBA" id="ARBA00022729"/>
    </source>
</evidence>
<evidence type="ECO:0000256" key="7">
    <source>
        <dbReference type="ARBA" id="ARBA00022512"/>
    </source>
</evidence>
<keyword evidence="12" id="KW-0325">Glycoprotein</keyword>
<dbReference type="EC" id="3.2.1.39" evidence="5"/>
<keyword evidence="10" id="KW-0378">Hydrolase</keyword>
<keyword evidence="9 20" id="KW-0732">Signal</keyword>
<comment type="subcellular location">
    <subcellularLocation>
        <location evidence="3">Cell membrane</location>
    </subcellularLocation>
    <subcellularLocation>
        <location evidence="2">Secreted</location>
        <location evidence="2">Cell wall</location>
    </subcellularLocation>
</comment>
<keyword evidence="6" id="KW-1003">Cell membrane</keyword>
<dbReference type="EMBL" id="CAXLJM020000041">
    <property type="protein sequence ID" value="CAL8109497.1"/>
    <property type="molecule type" value="Genomic_DNA"/>
</dbReference>
<evidence type="ECO:0000256" key="15">
    <source>
        <dbReference type="ARBA" id="ARBA00023326"/>
    </source>
</evidence>
<keyword evidence="11" id="KW-0472">Membrane</keyword>
<feature type="chain" id="PRO_5046847154" description="glucan endo-1,3-beta-D-glucosidase" evidence="20">
    <location>
        <begin position="21"/>
        <end position="335"/>
    </location>
</feature>
<evidence type="ECO:0000256" key="18">
    <source>
        <dbReference type="ARBA" id="ARBA00043078"/>
    </source>
</evidence>
<evidence type="ECO:0000256" key="12">
    <source>
        <dbReference type="ARBA" id="ARBA00023180"/>
    </source>
</evidence>
<dbReference type="Proteomes" id="UP001642540">
    <property type="component" value="Unassembled WGS sequence"/>
</dbReference>
<evidence type="ECO:0000256" key="3">
    <source>
        <dbReference type="ARBA" id="ARBA00004236"/>
    </source>
</evidence>
<accession>A0ABP1QNV7</accession>
<evidence type="ECO:0000256" key="11">
    <source>
        <dbReference type="ARBA" id="ARBA00023136"/>
    </source>
</evidence>
<evidence type="ECO:0000256" key="13">
    <source>
        <dbReference type="ARBA" id="ARBA00023277"/>
    </source>
</evidence>
<dbReference type="Pfam" id="PF00332">
    <property type="entry name" value="Glyco_hydro_17"/>
    <property type="match status" value="1"/>
</dbReference>
<feature type="signal peptide" evidence="20">
    <location>
        <begin position="1"/>
        <end position="20"/>
    </location>
</feature>
<dbReference type="Gene3D" id="3.20.20.80">
    <property type="entry name" value="Glycosidases"/>
    <property type="match status" value="1"/>
</dbReference>
<dbReference type="PANTHER" id="PTHR16631:SF17">
    <property type="entry name" value="GLUCAN ENDO-1,3-BETA-GLUCOSIDASE BTGC"/>
    <property type="match status" value="1"/>
</dbReference>
<dbReference type="SUPFAM" id="SSF51445">
    <property type="entry name" value="(Trans)glycosidases"/>
    <property type="match status" value="1"/>
</dbReference>
<sequence>MRSFILFSSVLCALALVGQCQDINYFGVGFSPYVKSDGSLWNSYTVEDIKKMLRIVLTNHNSVSTYSMGVSEWNFNGPWDQADSNCLISRAAAQVNSEHQAVVLSVSQGVYQNENPTFQQKEIDNAFSAVEEANRIWPGTVWSITFTNEYVVNDANGLKVLDMIRNNRDRAHQMGLKVGARVHTCGEIWNGPNAGILSEIGQASDFIMCNLYPGPNSDNADAAVGGISDAYYSARDGFWRTNPNLEVMIGETGWASEGASFFNPPNLNTIEHEKNFWNAMRNWAATNRVKVQMFEAFDEPWKTGLEGEKHFGWWRRAPDNSNSYIEKSTGNVINV</sequence>
<protein>
    <recommendedName>
        <fullName evidence="5">glucan endo-1,3-beta-D-glucosidase</fullName>
        <ecNumber evidence="5">3.2.1.39</ecNumber>
    </recommendedName>
    <alternativeName>
        <fullName evidence="18">Endo-1,3-beta-glucanase btgC</fullName>
    </alternativeName>
    <alternativeName>
        <fullName evidence="17">Laminarinase btgC</fullName>
    </alternativeName>
</protein>
<evidence type="ECO:0000313" key="22">
    <source>
        <dbReference type="Proteomes" id="UP001642540"/>
    </source>
</evidence>
<keyword evidence="14" id="KW-0961">Cell wall biogenesis/degradation</keyword>
<keyword evidence="13" id="KW-0119">Carbohydrate metabolism</keyword>
<comment type="catalytic activity">
    <reaction evidence="1">
        <text>Hydrolysis of (1-&gt;3)-beta-D-glucosidic linkages in (1-&gt;3)-beta-D-glucans.</text>
        <dbReference type="EC" id="3.2.1.39"/>
    </reaction>
</comment>
<comment type="caution">
    <text evidence="21">The sequence shown here is derived from an EMBL/GenBank/DDBJ whole genome shotgun (WGS) entry which is preliminary data.</text>
</comment>
<keyword evidence="7" id="KW-0134">Cell wall</keyword>